<gene>
    <name evidence="1" type="ORF">DV733_10505</name>
</gene>
<evidence type="ECO:0000313" key="1">
    <source>
        <dbReference type="EMBL" id="QCC51641.1"/>
    </source>
</evidence>
<keyword evidence="2" id="KW-1185">Reference proteome</keyword>
<dbReference type="Proteomes" id="UP000296706">
    <property type="component" value="Chromosome"/>
</dbReference>
<dbReference type="KEGG" id="hsn:DV733_10505"/>
<sequence length="84" mass="9348">MRTARINLLWNLCPQPRASPAKDAVGCRLLSSRAGTGYLLELLVLTVFSYGLYRIVKALVVHQLPKSLDELDVADDHDEPEENA</sequence>
<accession>A0A4D6HDK5</accession>
<name>A0A4D6HDK5_9EURY</name>
<dbReference type="AlphaFoldDB" id="A0A4D6HDK5"/>
<proteinExistence type="predicted"/>
<dbReference type="EMBL" id="CP031310">
    <property type="protein sequence ID" value="QCC51641.1"/>
    <property type="molecule type" value="Genomic_DNA"/>
</dbReference>
<organism evidence="1 2">
    <name type="scientific">Halapricum salinum</name>
    <dbReference type="NCBI Taxonomy" id="1457250"/>
    <lineage>
        <taxon>Archaea</taxon>
        <taxon>Methanobacteriati</taxon>
        <taxon>Methanobacteriota</taxon>
        <taxon>Stenosarchaea group</taxon>
        <taxon>Halobacteria</taxon>
        <taxon>Halobacteriales</taxon>
        <taxon>Haloarculaceae</taxon>
        <taxon>Halapricum</taxon>
    </lineage>
</organism>
<dbReference type="GeneID" id="39848298"/>
<dbReference type="RefSeq" id="WP_049994746.1">
    <property type="nucleotide sequence ID" value="NZ_CP031310.1"/>
</dbReference>
<reference evidence="1 2" key="1">
    <citation type="journal article" date="2019" name="Nat. Commun.">
        <title>A new type of DNA phosphorothioation-based antiviral system in archaea.</title>
        <authorList>
            <person name="Xiong L."/>
            <person name="Liu S."/>
            <person name="Chen S."/>
            <person name="Xiao Y."/>
            <person name="Zhu B."/>
            <person name="Gao Y."/>
            <person name="Zhang Y."/>
            <person name="Chen B."/>
            <person name="Luo J."/>
            <person name="Deng Z."/>
            <person name="Chen X."/>
            <person name="Wang L."/>
            <person name="Chen S."/>
        </authorList>
    </citation>
    <scope>NUCLEOTIDE SEQUENCE [LARGE SCALE GENOMIC DNA]</scope>
    <source>
        <strain evidence="1 2">CBA1105</strain>
    </source>
</reference>
<protein>
    <submittedName>
        <fullName evidence="1">Uncharacterized protein</fullName>
    </submittedName>
</protein>
<evidence type="ECO:0000313" key="2">
    <source>
        <dbReference type="Proteomes" id="UP000296706"/>
    </source>
</evidence>
<dbReference type="STRING" id="1457250.GCA_000755225_00796"/>